<dbReference type="EMBL" id="JEMG01000001">
    <property type="protein sequence ID" value="EYC51010.1"/>
    <property type="molecule type" value="Genomic_DNA"/>
</dbReference>
<keyword evidence="8 11" id="KW-1133">Transmembrane helix</keyword>
<feature type="transmembrane region" description="Helical" evidence="11">
    <location>
        <begin position="96"/>
        <end position="117"/>
    </location>
</feature>
<evidence type="ECO:0000256" key="3">
    <source>
        <dbReference type="ARBA" id="ARBA00007931"/>
    </source>
</evidence>
<dbReference type="InterPro" id="IPR008915">
    <property type="entry name" value="Peptidase_M50"/>
</dbReference>
<feature type="transmembrane region" description="Helical" evidence="11">
    <location>
        <begin position="390"/>
        <end position="412"/>
    </location>
</feature>
<dbReference type="SUPFAM" id="SSF50156">
    <property type="entry name" value="PDZ domain-like"/>
    <property type="match status" value="1"/>
</dbReference>
<evidence type="ECO:0000256" key="5">
    <source>
        <dbReference type="ARBA" id="ARBA00022692"/>
    </source>
</evidence>
<dbReference type="Proteomes" id="UP000023268">
    <property type="component" value="Unassembled WGS sequence"/>
</dbReference>
<keyword evidence="9 11" id="KW-0482">Metalloprotease</keyword>
<evidence type="ECO:0000256" key="6">
    <source>
        <dbReference type="ARBA" id="ARBA00022801"/>
    </source>
</evidence>
<keyword evidence="4 14" id="KW-0645">Protease</keyword>
<dbReference type="InterPro" id="IPR036034">
    <property type="entry name" value="PDZ_sf"/>
</dbReference>
<dbReference type="GO" id="GO:0046872">
    <property type="term" value="F:metal ion binding"/>
    <property type="evidence" value="ECO:0007669"/>
    <property type="project" value="UniProtKB-KW"/>
</dbReference>
<keyword evidence="5 11" id="KW-0812">Transmembrane</keyword>
<dbReference type="PANTHER" id="PTHR42837:SF2">
    <property type="entry name" value="MEMBRANE METALLOPROTEASE ARASP2, CHLOROPLASTIC-RELATED"/>
    <property type="match status" value="1"/>
</dbReference>
<comment type="cofactor">
    <cofactor evidence="1 11">
        <name>Zn(2+)</name>
        <dbReference type="ChEBI" id="CHEBI:29105"/>
    </cofactor>
</comment>
<evidence type="ECO:0000313" key="15">
    <source>
        <dbReference type="Proteomes" id="UP000023268"/>
    </source>
</evidence>
<keyword evidence="10 11" id="KW-0472">Membrane</keyword>
<proteinExistence type="inferred from homology"/>
<keyword evidence="11" id="KW-0479">Metal-binding</keyword>
<dbReference type="STRING" id="1458275.AZ34_07935"/>
<keyword evidence="6 11" id="KW-0378">Hydrolase</keyword>
<dbReference type="PANTHER" id="PTHR42837">
    <property type="entry name" value="REGULATOR OF SIGMA-E PROTEASE RSEP"/>
    <property type="match status" value="1"/>
</dbReference>
<comment type="similarity">
    <text evidence="3 11">Belongs to the peptidase M50B family.</text>
</comment>
<feature type="domain" description="Peptidase M50" evidence="12">
    <location>
        <begin position="7"/>
        <end position="448"/>
    </location>
</feature>
<reference evidence="14 15" key="1">
    <citation type="submission" date="2014-02" db="EMBL/GenBank/DDBJ databases">
        <title>Draft Genome of Hylemonella gracilis isolated from the Niagara River.</title>
        <authorList>
            <person name="Pawlowski D.R."/>
            <person name="Koudelka G.B."/>
        </authorList>
    </citation>
    <scope>NUCLEOTIDE SEQUENCE [LARGE SCALE GENOMIC DNA]</scope>
    <source>
        <strain evidence="14 15">Niagara R</strain>
    </source>
</reference>
<dbReference type="InterPro" id="IPR041489">
    <property type="entry name" value="PDZ_6"/>
</dbReference>
<dbReference type="NCBIfam" id="TIGR00054">
    <property type="entry name" value="RIP metalloprotease RseP"/>
    <property type="match status" value="1"/>
</dbReference>
<organism evidence="14 15">
    <name type="scientific">Hylemonella gracilis str. Niagara R</name>
    <dbReference type="NCBI Taxonomy" id="1458275"/>
    <lineage>
        <taxon>Bacteria</taxon>
        <taxon>Pseudomonadati</taxon>
        <taxon>Pseudomonadota</taxon>
        <taxon>Betaproteobacteria</taxon>
        <taxon>Burkholderiales</taxon>
        <taxon>Comamonadaceae</taxon>
        <taxon>Hylemonella</taxon>
    </lineage>
</organism>
<gene>
    <name evidence="14" type="ORF">AZ34_07935</name>
</gene>
<dbReference type="GO" id="GO:0006508">
    <property type="term" value="P:proteolysis"/>
    <property type="evidence" value="ECO:0007669"/>
    <property type="project" value="UniProtKB-KW"/>
</dbReference>
<dbReference type="CDD" id="cd06163">
    <property type="entry name" value="S2P-M50_PDZ_RseP-like"/>
    <property type="match status" value="1"/>
</dbReference>
<evidence type="ECO:0000313" key="14">
    <source>
        <dbReference type="EMBL" id="EYC51010.1"/>
    </source>
</evidence>
<evidence type="ECO:0000256" key="7">
    <source>
        <dbReference type="ARBA" id="ARBA00022833"/>
    </source>
</evidence>
<evidence type="ECO:0000256" key="9">
    <source>
        <dbReference type="ARBA" id="ARBA00023049"/>
    </source>
</evidence>
<dbReference type="Pfam" id="PF17820">
    <property type="entry name" value="PDZ_6"/>
    <property type="match status" value="1"/>
</dbReference>
<evidence type="ECO:0000256" key="11">
    <source>
        <dbReference type="RuleBase" id="RU362031"/>
    </source>
</evidence>
<dbReference type="GO" id="GO:0004222">
    <property type="term" value="F:metalloendopeptidase activity"/>
    <property type="evidence" value="ECO:0007669"/>
    <property type="project" value="InterPro"/>
</dbReference>
<sequence length="463" mass="49616">MVLTIAAFVLALSLLIAIHEYGHYRMAVACGVKVLRFSIGFGPVLLRWTSQKSGTEFALSALPLGGYVKMLDEREAPVATQERHRAFNVQPLRSRVLIVAAGPLANLGLAVLLYAVLNWGGVQMAVPVLGMPVPGSIAEQAGVVGGERVSRAGFDAPDLAPDDLQSVRSFEDLTWLLSQAALAGRDVRLLLDDGTQLRLGLAQLNAREVDADLFERIGLMAPLSKPEIGDVLPEGAAQAAGLRTGDLVLSVDDLPVRDSRQLRELIRASAPDGVAQVQRWRVDRAGQFLVLEVRPDVVVQPVGGAEQRQAGRTVGRIGAYIGAQPEMLTVRYGPLEGLWQGVVKTWDVSAMTLKTLGRMVIGEASLKNLSGPLTIADYAGRSASLGLSAYLLFLALISVSLGVLNLLPLPLLDGGHLMYYLWEGLTGRPVSEAGQARLQRVGVFVLVLMMSIALVNDVTRLFG</sequence>
<evidence type="ECO:0000259" key="12">
    <source>
        <dbReference type="Pfam" id="PF02163"/>
    </source>
</evidence>
<evidence type="ECO:0000256" key="4">
    <source>
        <dbReference type="ARBA" id="ARBA00022670"/>
    </source>
</evidence>
<name>A0A016XGJ7_9BURK</name>
<evidence type="ECO:0000256" key="8">
    <source>
        <dbReference type="ARBA" id="ARBA00022989"/>
    </source>
</evidence>
<dbReference type="InterPro" id="IPR004387">
    <property type="entry name" value="Pept_M50_Zn"/>
</dbReference>
<comment type="caution">
    <text evidence="14">The sequence shown here is derived from an EMBL/GenBank/DDBJ whole genome shotgun (WGS) entry which is preliminary data.</text>
</comment>
<protein>
    <recommendedName>
        <fullName evidence="11">Zinc metalloprotease</fullName>
        <ecNumber evidence="11">3.4.24.-</ecNumber>
    </recommendedName>
</protein>
<evidence type="ECO:0000259" key="13">
    <source>
        <dbReference type="Pfam" id="PF17820"/>
    </source>
</evidence>
<dbReference type="Pfam" id="PF02163">
    <property type="entry name" value="Peptidase_M50"/>
    <property type="match status" value="1"/>
</dbReference>
<dbReference type="eggNOG" id="COG0750">
    <property type="taxonomic scope" value="Bacteria"/>
</dbReference>
<dbReference type="GO" id="GO:0016020">
    <property type="term" value="C:membrane"/>
    <property type="evidence" value="ECO:0007669"/>
    <property type="project" value="UniProtKB-SubCell"/>
</dbReference>
<dbReference type="RefSeq" id="WP_035611178.1">
    <property type="nucleotide sequence ID" value="NZ_JEMG01000001.1"/>
</dbReference>
<dbReference type="OrthoDB" id="9782003at2"/>
<comment type="subcellular location">
    <subcellularLocation>
        <location evidence="2">Membrane</location>
        <topology evidence="2">Multi-pass membrane protein</topology>
    </subcellularLocation>
</comment>
<feature type="transmembrane region" description="Helical" evidence="11">
    <location>
        <begin position="441"/>
        <end position="459"/>
    </location>
</feature>
<dbReference type="AlphaFoldDB" id="A0A016XGJ7"/>
<feature type="domain" description="PDZ" evidence="13">
    <location>
        <begin position="228"/>
        <end position="271"/>
    </location>
</feature>
<dbReference type="Gene3D" id="2.30.42.10">
    <property type="match status" value="2"/>
</dbReference>
<accession>A0A016XGJ7</accession>
<evidence type="ECO:0000256" key="2">
    <source>
        <dbReference type="ARBA" id="ARBA00004141"/>
    </source>
</evidence>
<evidence type="ECO:0000256" key="10">
    <source>
        <dbReference type="ARBA" id="ARBA00023136"/>
    </source>
</evidence>
<dbReference type="EC" id="3.4.24.-" evidence="11"/>
<evidence type="ECO:0000256" key="1">
    <source>
        <dbReference type="ARBA" id="ARBA00001947"/>
    </source>
</evidence>
<keyword evidence="7 11" id="KW-0862">Zinc</keyword>